<keyword evidence="5" id="KW-0648">Protein biosynthesis</keyword>
<evidence type="ECO:0000313" key="9">
    <source>
        <dbReference type="EMBL" id="CAI8030869.1"/>
    </source>
</evidence>
<dbReference type="PROSITE" id="PS00178">
    <property type="entry name" value="AA_TRNA_LIGASE_I"/>
    <property type="match status" value="1"/>
</dbReference>
<gene>
    <name evidence="9" type="ORF">GBAR_LOCUS17519</name>
</gene>
<dbReference type="InterPro" id="IPR002300">
    <property type="entry name" value="aa-tRNA-synth_Ia"/>
</dbReference>
<feature type="domain" description="Aminoacyl-tRNA synthetase class Ia" evidence="8">
    <location>
        <begin position="23"/>
        <end position="137"/>
    </location>
</feature>
<evidence type="ECO:0000256" key="1">
    <source>
        <dbReference type="ARBA" id="ARBA00013169"/>
    </source>
</evidence>
<dbReference type="SUPFAM" id="SSF52374">
    <property type="entry name" value="Nucleotidylyl transferase"/>
    <property type="match status" value="1"/>
</dbReference>
<keyword evidence="6" id="KW-0030">Aminoacyl-tRNA synthetase</keyword>
<dbReference type="Pfam" id="PF00133">
    <property type="entry name" value="tRNA-synt_1"/>
    <property type="match status" value="1"/>
</dbReference>
<dbReference type="InterPro" id="IPR002303">
    <property type="entry name" value="Valyl-tRNA_ligase"/>
</dbReference>
<organism evidence="9 10">
    <name type="scientific">Geodia barretti</name>
    <name type="common">Barrett's horny sponge</name>
    <dbReference type="NCBI Taxonomy" id="519541"/>
    <lineage>
        <taxon>Eukaryota</taxon>
        <taxon>Metazoa</taxon>
        <taxon>Porifera</taxon>
        <taxon>Demospongiae</taxon>
        <taxon>Heteroscleromorpha</taxon>
        <taxon>Tetractinellida</taxon>
        <taxon>Astrophorina</taxon>
        <taxon>Geodiidae</taxon>
        <taxon>Geodia</taxon>
    </lineage>
</organism>
<dbReference type="PANTHER" id="PTHR11946">
    <property type="entry name" value="VALYL-TRNA SYNTHETASES"/>
    <property type="match status" value="1"/>
</dbReference>
<dbReference type="GO" id="GO:0005524">
    <property type="term" value="F:ATP binding"/>
    <property type="evidence" value="ECO:0007669"/>
    <property type="project" value="UniProtKB-KW"/>
</dbReference>
<dbReference type="InterPro" id="IPR014729">
    <property type="entry name" value="Rossmann-like_a/b/a_fold"/>
</dbReference>
<protein>
    <recommendedName>
        <fullName evidence="1">valine--tRNA ligase</fullName>
        <ecNumber evidence="1">6.1.1.9</ecNumber>
    </recommendedName>
    <alternativeName>
        <fullName evidence="7">Valyl-tRNA synthetase</fullName>
    </alternativeName>
</protein>
<evidence type="ECO:0000256" key="5">
    <source>
        <dbReference type="ARBA" id="ARBA00022917"/>
    </source>
</evidence>
<reference evidence="9" key="1">
    <citation type="submission" date="2023-03" db="EMBL/GenBank/DDBJ databases">
        <authorList>
            <person name="Steffen K."/>
            <person name="Cardenas P."/>
        </authorList>
    </citation>
    <scope>NUCLEOTIDE SEQUENCE</scope>
</reference>
<evidence type="ECO:0000256" key="4">
    <source>
        <dbReference type="ARBA" id="ARBA00022840"/>
    </source>
</evidence>
<dbReference type="Gene3D" id="3.40.50.620">
    <property type="entry name" value="HUPs"/>
    <property type="match status" value="1"/>
</dbReference>
<accession>A0AA35SJV2</accession>
<keyword evidence="3" id="KW-0547">Nucleotide-binding</keyword>
<dbReference type="EC" id="6.1.1.9" evidence="1"/>
<evidence type="ECO:0000313" key="10">
    <source>
        <dbReference type="Proteomes" id="UP001174909"/>
    </source>
</evidence>
<dbReference type="PANTHER" id="PTHR11946:SF93">
    <property type="entry name" value="VALINE--TRNA LIGASE, CHLOROPLASTIC_MITOCHONDRIAL 2"/>
    <property type="match status" value="1"/>
</dbReference>
<sequence length="139" mass="15898">MAQAKPLSEIPRAYEPQSVEQRIYDFWSDGGYFTPEIDHEREPFTVIMPPPNVTGELHMGHALTIALEDLMVRWHRMKGNPALYLPGSDHAGIATQVVVERMLAGEGVTRHDLGRDGFNETVWQWVDRYGSRIYEQTSE</sequence>
<dbReference type="Proteomes" id="UP001174909">
    <property type="component" value="Unassembled WGS sequence"/>
</dbReference>
<evidence type="ECO:0000256" key="6">
    <source>
        <dbReference type="ARBA" id="ARBA00023146"/>
    </source>
</evidence>
<evidence type="ECO:0000256" key="2">
    <source>
        <dbReference type="ARBA" id="ARBA00022598"/>
    </source>
</evidence>
<dbReference type="GO" id="GO:0004832">
    <property type="term" value="F:valine-tRNA ligase activity"/>
    <property type="evidence" value="ECO:0007669"/>
    <property type="project" value="UniProtKB-EC"/>
</dbReference>
<comment type="caution">
    <text evidence="9">The sequence shown here is derived from an EMBL/GenBank/DDBJ whole genome shotgun (WGS) entry which is preliminary data.</text>
</comment>
<name>A0AA35SJV2_GEOBA</name>
<dbReference type="AlphaFoldDB" id="A0AA35SJV2"/>
<keyword evidence="2 9" id="KW-0436">Ligase</keyword>
<evidence type="ECO:0000256" key="3">
    <source>
        <dbReference type="ARBA" id="ARBA00022741"/>
    </source>
</evidence>
<keyword evidence="4" id="KW-0067">ATP-binding</keyword>
<dbReference type="GO" id="GO:0005829">
    <property type="term" value="C:cytosol"/>
    <property type="evidence" value="ECO:0007669"/>
    <property type="project" value="TreeGrafter"/>
</dbReference>
<dbReference type="InterPro" id="IPR001412">
    <property type="entry name" value="aa-tRNA-synth_I_CS"/>
</dbReference>
<keyword evidence="10" id="KW-1185">Reference proteome</keyword>
<evidence type="ECO:0000256" key="7">
    <source>
        <dbReference type="ARBA" id="ARBA00029936"/>
    </source>
</evidence>
<proteinExistence type="predicted"/>
<dbReference type="GO" id="GO:0006438">
    <property type="term" value="P:valyl-tRNA aminoacylation"/>
    <property type="evidence" value="ECO:0007669"/>
    <property type="project" value="InterPro"/>
</dbReference>
<evidence type="ECO:0000259" key="8">
    <source>
        <dbReference type="Pfam" id="PF00133"/>
    </source>
</evidence>
<dbReference type="EMBL" id="CASHTH010002503">
    <property type="protein sequence ID" value="CAI8030869.1"/>
    <property type="molecule type" value="Genomic_DNA"/>
</dbReference>